<keyword evidence="2" id="KW-0732">Signal</keyword>
<evidence type="ECO:0000256" key="2">
    <source>
        <dbReference type="SAM" id="SignalP"/>
    </source>
</evidence>
<dbReference type="OrthoDB" id="5393654at2759"/>
<evidence type="ECO:0000313" key="4">
    <source>
        <dbReference type="Proteomes" id="UP000070700"/>
    </source>
</evidence>
<feature type="signal peptide" evidence="2">
    <location>
        <begin position="1"/>
        <end position="17"/>
    </location>
</feature>
<dbReference type="KEGG" id="psco:LY89DRAFT_683266"/>
<dbReference type="GeneID" id="28824396"/>
<feature type="compositionally biased region" description="Polar residues" evidence="1">
    <location>
        <begin position="27"/>
        <end position="38"/>
    </location>
</feature>
<protein>
    <recommendedName>
        <fullName evidence="5">Geranylgeranyl pyrophosphate synthetase</fullName>
    </recommendedName>
</protein>
<feature type="region of interest" description="Disordered" evidence="1">
    <location>
        <begin position="23"/>
        <end position="43"/>
    </location>
</feature>
<keyword evidence="4" id="KW-1185">Reference proteome</keyword>
<dbReference type="RefSeq" id="XP_018073778.1">
    <property type="nucleotide sequence ID" value="XM_018214670.1"/>
</dbReference>
<organism evidence="3 4">
    <name type="scientific">Mollisia scopiformis</name>
    <name type="common">Conifer needle endophyte fungus</name>
    <name type="synonym">Phialocephala scopiformis</name>
    <dbReference type="NCBI Taxonomy" id="149040"/>
    <lineage>
        <taxon>Eukaryota</taxon>
        <taxon>Fungi</taxon>
        <taxon>Dikarya</taxon>
        <taxon>Ascomycota</taxon>
        <taxon>Pezizomycotina</taxon>
        <taxon>Leotiomycetes</taxon>
        <taxon>Helotiales</taxon>
        <taxon>Mollisiaceae</taxon>
        <taxon>Mollisia</taxon>
    </lineage>
</organism>
<dbReference type="EMBL" id="KQ947411">
    <property type="protein sequence ID" value="KUJ19423.1"/>
    <property type="molecule type" value="Genomic_DNA"/>
</dbReference>
<feature type="chain" id="PRO_5008268232" description="Geranylgeranyl pyrophosphate synthetase" evidence="2">
    <location>
        <begin position="18"/>
        <end position="410"/>
    </location>
</feature>
<evidence type="ECO:0000256" key="1">
    <source>
        <dbReference type="SAM" id="MobiDB-lite"/>
    </source>
</evidence>
<evidence type="ECO:0008006" key="5">
    <source>
        <dbReference type="Google" id="ProtNLM"/>
    </source>
</evidence>
<accession>A0A194XGX8</accession>
<proteinExistence type="predicted"/>
<dbReference type="STRING" id="149040.A0A194XGX8"/>
<dbReference type="PANTHER" id="PTHR35179">
    <property type="entry name" value="PROTEIN CBG02620"/>
    <property type="match status" value="1"/>
</dbReference>
<dbReference type="InParanoid" id="A0A194XGX8"/>
<sequence>MIWTFFVAIAGVTGARTRGVWRGCSHASRNSTPRSQPRANEPFGPQVDTFSVQALLVEEESPEIEDVRYVGSYNWLDDKAPVILVPGSPPAWTPLAEDVKLDRDSVPVYRDINAARYPKCPMEPAVRSVLEMQSHSELPSVDVFGCGNTLGSLLRCARSQATPFRFDVVFMVRRGDSPTEKITDLQGYGQNFPAAYTTWDADVRGSCSHQRVISYTLGGMRFFVRSETDGYVRTSSQTLTLSTSTASSLEAPSVVSTEDVLGSMSVDTRQLQEGSLLEVRQQGIPIAQEHIFDIKTKSRWYKEYGMEGILPRFWVNQTPNFLLAYHQAGLFSEPEVAPILDDVKLWEKKNSSHLARYHALVKRIVDVVRDSDGQQFEISWEGQGPLLITKQIAAGRLALPTDLLTLWAAL</sequence>
<gene>
    <name evidence="3" type="ORF">LY89DRAFT_683266</name>
</gene>
<dbReference type="Proteomes" id="UP000070700">
    <property type="component" value="Unassembled WGS sequence"/>
</dbReference>
<evidence type="ECO:0000313" key="3">
    <source>
        <dbReference type="EMBL" id="KUJ19423.1"/>
    </source>
</evidence>
<reference evidence="3 4" key="1">
    <citation type="submission" date="2015-10" db="EMBL/GenBank/DDBJ databases">
        <title>Full genome of DAOMC 229536 Phialocephala scopiformis, a fungal endophyte of spruce producing the potent anti-insectan compound rugulosin.</title>
        <authorList>
            <consortium name="DOE Joint Genome Institute"/>
            <person name="Walker A.K."/>
            <person name="Frasz S.L."/>
            <person name="Seifert K.A."/>
            <person name="Miller J.D."/>
            <person name="Mondo S.J."/>
            <person name="Labutti K."/>
            <person name="Lipzen A."/>
            <person name="Dockter R."/>
            <person name="Kennedy M."/>
            <person name="Grigoriev I.V."/>
            <person name="Spatafora J.W."/>
        </authorList>
    </citation>
    <scope>NUCLEOTIDE SEQUENCE [LARGE SCALE GENOMIC DNA]</scope>
    <source>
        <strain evidence="3 4">CBS 120377</strain>
    </source>
</reference>
<dbReference type="AlphaFoldDB" id="A0A194XGX8"/>
<dbReference type="PANTHER" id="PTHR35179:SF2">
    <property type="entry name" value="START DOMAIN-CONTAINING PROTEIN"/>
    <property type="match status" value="1"/>
</dbReference>
<name>A0A194XGX8_MOLSC</name>